<dbReference type="Pfam" id="PF13855">
    <property type="entry name" value="LRR_8"/>
    <property type="match status" value="1"/>
</dbReference>
<feature type="region of interest" description="Disordered" evidence="3">
    <location>
        <begin position="565"/>
        <end position="585"/>
    </location>
</feature>
<evidence type="ECO:0000256" key="1">
    <source>
        <dbReference type="ARBA" id="ARBA00022614"/>
    </source>
</evidence>
<name>A0ABP1QD99_9HEXA</name>
<dbReference type="EMBL" id="CAXLJM020000031">
    <property type="protein sequence ID" value="CAL8099117.1"/>
    <property type="molecule type" value="Genomic_DNA"/>
</dbReference>
<dbReference type="InterPro" id="IPR001611">
    <property type="entry name" value="Leu-rich_rpt"/>
</dbReference>
<keyword evidence="2" id="KW-0677">Repeat</keyword>
<evidence type="ECO:0000256" key="3">
    <source>
        <dbReference type="SAM" id="MobiDB-lite"/>
    </source>
</evidence>
<protein>
    <recommendedName>
        <fullName evidence="4">Disease resistance R13L4/SHOC-2-like LRR domain-containing protein</fullName>
    </recommendedName>
</protein>
<dbReference type="PANTHER" id="PTHR48051:SF1">
    <property type="entry name" value="RAS SUPPRESSOR PROTEIN 1"/>
    <property type="match status" value="1"/>
</dbReference>
<organism evidence="5 6">
    <name type="scientific">Orchesella dallaii</name>
    <dbReference type="NCBI Taxonomy" id="48710"/>
    <lineage>
        <taxon>Eukaryota</taxon>
        <taxon>Metazoa</taxon>
        <taxon>Ecdysozoa</taxon>
        <taxon>Arthropoda</taxon>
        <taxon>Hexapoda</taxon>
        <taxon>Collembola</taxon>
        <taxon>Entomobryomorpha</taxon>
        <taxon>Entomobryoidea</taxon>
        <taxon>Orchesellidae</taxon>
        <taxon>Orchesellinae</taxon>
        <taxon>Orchesella</taxon>
    </lineage>
</organism>
<evidence type="ECO:0000313" key="5">
    <source>
        <dbReference type="EMBL" id="CAL8099117.1"/>
    </source>
</evidence>
<dbReference type="InterPro" id="IPR003591">
    <property type="entry name" value="Leu-rich_rpt_typical-subtyp"/>
</dbReference>
<dbReference type="Pfam" id="PF23598">
    <property type="entry name" value="LRR_14"/>
    <property type="match status" value="1"/>
</dbReference>
<evidence type="ECO:0000313" key="6">
    <source>
        <dbReference type="Proteomes" id="UP001642540"/>
    </source>
</evidence>
<evidence type="ECO:0000256" key="2">
    <source>
        <dbReference type="ARBA" id="ARBA00022737"/>
    </source>
</evidence>
<feature type="compositionally biased region" description="Low complexity" evidence="3">
    <location>
        <begin position="617"/>
        <end position="632"/>
    </location>
</feature>
<dbReference type="Proteomes" id="UP001642540">
    <property type="component" value="Unassembled WGS sequence"/>
</dbReference>
<dbReference type="SMART" id="SM00369">
    <property type="entry name" value="LRR_TYP"/>
    <property type="match status" value="5"/>
</dbReference>
<dbReference type="SUPFAM" id="SSF52058">
    <property type="entry name" value="L domain-like"/>
    <property type="match status" value="1"/>
</dbReference>
<feature type="domain" description="Disease resistance R13L4/SHOC-2-like LRR" evidence="4">
    <location>
        <begin position="119"/>
        <end position="250"/>
    </location>
</feature>
<accession>A0ABP1QD99</accession>
<dbReference type="InterPro" id="IPR055414">
    <property type="entry name" value="LRR_R13L4/SHOC2-like"/>
</dbReference>
<evidence type="ECO:0000259" key="4">
    <source>
        <dbReference type="Pfam" id="PF23598"/>
    </source>
</evidence>
<proteinExistence type="predicted"/>
<gene>
    <name evidence="5" type="ORF">ODALV1_LOCUS10151</name>
</gene>
<dbReference type="InterPro" id="IPR032675">
    <property type="entry name" value="LRR_dom_sf"/>
</dbReference>
<sequence length="778" mass="87257">MTSLLAASYLKLKLDVSLEEAERLNAYILDLRCHGLEECPELSVRLSSKYLKTIQCLLLQINKLSTLNKNVCQGLIHLKALSLDYNRLTDLPYDFRKLGYLTMLNVSHNPFSDAHFFYVICQLKTLRILWANATGLRRIPKEIQNLKKLRILGLRKNRLKILPMELFSLQELQWLTLSSNEIMDVPDDITKLKALVHLNLQHNCLERLPANLSDLKELQYLLLQYNDLTINDELVSFIRTFPKLKRCWLTGNLPDPTEPDTTPVQQIFRHDDTASANMASSESVSSGSQQGEIFPQDIVSIVSSLDEYSLESLTAGEISEQQELHGDVLSLSSNCMKVMQPEDVEIVYRRSTHHIGENSLLPMDGCGAGLLEKDHEIRVSGEDQSRSLTKSTCMSNVEQHDDAEQQLGCSLHSLQHPSLAVDEPEDSQTEELSIERRSHCGSGFCTPSPHKLAAAVRGNCSQGNEINPGHDIHASKSASKRRYSCDRIRMSRTREWVNCHSACQVSGIDNMTLRTTDTNSNSAEQNAYLQSLHEMVENHISELIAESVDEVRRCNEATSAESKLVFIPVSTGHPPTPDPRSSSHRLMATSSNITSDKLVCLKSPIGKNENDGQPNDVSETSSLVSASEGSLSRQNNNENWSRNGDVAQESVNVGPNASTCAQLGTINQRFTSNTTVLAAARSRLELESNYDPSDYEHSTPSSAIDDQDFATRFVDINAEDNRSELVLDDDDVLAVVPRLLMIMPPAYDIPMPIEHHPLGYLWQFCKLIVKYIRWMWPT</sequence>
<reference evidence="5 6" key="1">
    <citation type="submission" date="2024-08" db="EMBL/GenBank/DDBJ databases">
        <authorList>
            <person name="Cucini C."/>
            <person name="Frati F."/>
        </authorList>
    </citation>
    <scope>NUCLEOTIDE SEQUENCE [LARGE SCALE GENOMIC DNA]</scope>
</reference>
<keyword evidence="1" id="KW-0433">Leucine-rich repeat</keyword>
<dbReference type="PANTHER" id="PTHR48051">
    <property type="match status" value="1"/>
</dbReference>
<feature type="compositionally biased region" description="Polar residues" evidence="3">
    <location>
        <begin position="633"/>
        <end position="642"/>
    </location>
</feature>
<keyword evidence="6" id="KW-1185">Reference proteome</keyword>
<comment type="caution">
    <text evidence="5">The sequence shown here is derived from an EMBL/GenBank/DDBJ whole genome shotgun (WGS) entry which is preliminary data.</text>
</comment>
<dbReference type="InterPro" id="IPR050216">
    <property type="entry name" value="LRR_domain-containing"/>
</dbReference>
<feature type="region of interest" description="Disordered" evidence="3">
    <location>
        <begin position="603"/>
        <end position="642"/>
    </location>
</feature>
<dbReference type="Gene3D" id="3.80.10.10">
    <property type="entry name" value="Ribonuclease Inhibitor"/>
    <property type="match status" value="1"/>
</dbReference>
<dbReference type="PROSITE" id="PS51450">
    <property type="entry name" value="LRR"/>
    <property type="match status" value="3"/>
</dbReference>